<comment type="caution">
    <text evidence="3">The sequence shown here is derived from an EMBL/GenBank/DDBJ whole genome shotgun (WGS) entry which is preliminary data.</text>
</comment>
<protein>
    <submittedName>
        <fullName evidence="3">Uncharacterized protein</fullName>
    </submittedName>
</protein>
<reference evidence="3" key="1">
    <citation type="submission" date="2017-12" db="EMBL/GenBank/DDBJ databases">
        <title>Gene loss provides genomic basis for host adaptation in cereal stripe rust fungi.</title>
        <authorList>
            <person name="Xia C."/>
        </authorList>
    </citation>
    <scope>NUCLEOTIDE SEQUENCE [LARGE SCALE GENOMIC DNA]</scope>
    <source>
        <strain evidence="3">93-210</strain>
    </source>
</reference>
<feature type="compositionally biased region" description="Low complexity" evidence="1">
    <location>
        <begin position="65"/>
        <end position="79"/>
    </location>
</feature>
<proteinExistence type="predicted"/>
<feature type="compositionally biased region" description="Pro residues" evidence="1">
    <location>
        <begin position="103"/>
        <end position="115"/>
    </location>
</feature>
<dbReference type="Proteomes" id="UP000239156">
    <property type="component" value="Unassembled WGS sequence"/>
</dbReference>
<name>A0A2S4V8E1_9BASI</name>
<evidence type="ECO:0000256" key="2">
    <source>
        <dbReference type="SAM" id="SignalP"/>
    </source>
</evidence>
<dbReference type="VEuPathDB" id="FungiDB:PSTT_09523"/>
<accession>A0A2S4V8E1</accession>
<gene>
    <name evidence="3" type="ORF">PSTT_09523</name>
</gene>
<dbReference type="EMBL" id="PKSL01000094">
    <property type="protein sequence ID" value="POW05758.1"/>
    <property type="molecule type" value="Genomic_DNA"/>
</dbReference>
<keyword evidence="4" id="KW-1185">Reference proteome</keyword>
<evidence type="ECO:0000256" key="1">
    <source>
        <dbReference type="SAM" id="MobiDB-lite"/>
    </source>
</evidence>
<feature type="chain" id="PRO_5015547162" evidence="2">
    <location>
        <begin position="19"/>
        <end position="159"/>
    </location>
</feature>
<keyword evidence="2" id="KW-0732">Signal</keyword>
<dbReference type="AlphaFoldDB" id="A0A2S4V8E1"/>
<sequence>MRQCSLLFICGLVALAHASPALPASEQARTGRQLARPETDASRLIGRLPDQSPPPPGNRNVGIHTAAEASTESLSSLSSRIDEGSSVASTIGRPESETDALPRVPPAPSLHPAPPGQDRVLWSLLPQQSFGHQLSLLRILKREDTISREICRNEPGIDR</sequence>
<evidence type="ECO:0000313" key="4">
    <source>
        <dbReference type="Proteomes" id="UP000239156"/>
    </source>
</evidence>
<feature type="region of interest" description="Disordered" evidence="1">
    <location>
        <begin position="23"/>
        <end position="115"/>
    </location>
</feature>
<feature type="signal peptide" evidence="2">
    <location>
        <begin position="1"/>
        <end position="18"/>
    </location>
</feature>
<dbReference type="VEuPathDB" id="FungiDB:PSHT_09900"/>
<organism evidence="3 4">
    <name type="scientific">Puccinia striiformis</name>
    <dbReference type="NCBI Taxonomy" id="27350"/>
    <lineage>
        <taxon>Eukaryota</taxon>
        <taxon>Fungi</taxon>
        <taxon>Dikarya</taxon>
        <taxon>Basidiomycota</taxon>
        <taxon>Pucciniomycotina</taxon>
        <taxon>Pucciniomycetes</taxon>
        <taxon>Pucciniales</taxon>
        <taxon>Pucciniaceae</taxon>
        <taxon>Puccinia</taxon>
    </lineage>
</organism>
<evidence type="ECO:0000313" key="3">
    <source>
        <dbReference type="EMBL" id="POW05758.1"/>
    </source>
</evidence>